<evidence type="ECO:0000256" key="7">
    <source>
        <dbReference type="ARBA" id="ARBA00023180"/>
    </source>
</evidence>
<evidence type="ECO:0000256" key="3">
    <source>
        <dbReference type="ARBA" id="ARBA00022734"/>
    </source>
</evidence>
<gene>
    <name evidence="12 13" type="primary">LOC100773349</name>
</gene>
<keyword evidence="3" id="KW-0430">Lectin</keyword>
<reference evidence="11" key="2">
    <citation type="journal article" date="2020" name="Biotechnol. Bioeng.">
        <title>Chromosome-scale scaffolds for the Chinese hamster reference genome assembly to facilitate the study of the CHO epigenome.</title>
        <authorList>
            <person name="Hilliard W."/>
            <person name="MacDonald M."/>
            <person name="Lee K.H."/>
        </authorList>
    </citation>
    <scope>NUCLEOTIDE SEQUENCE [LARGE SCALE GENOMIC DNA]</scope>
    <source>
        <strain evidence="11">17A/GY</strain>
    </source>
</reference>
<protein>
    <submittedName>
        <fullName evidence="12 13">Killer cell lectin-like receptor subfamily E member 1</fullName>
    </submittedName>
</protein>
<proteinExistence type="predicted"/>
<reference evidence="11" key="1">
    <citation type="journal article" date="2018" name="Biotechnol. Bioeng.">
        <title>A reference genome of the Chinese hamster based on a hybrid assembly strategy.</title>
        <authorList>
            <person name="Rupp O."/>
            <person name="MacDonald M.L."/>
            <person name="Li S."/>
            <person name="Dhiman H."/>
            <person name="Polson S."/>
            <person name="Griep S."/>
            <person name="Heffner K."/>
            <person name="Hernandez I."/>
            <person name="Brinkrolf K."/>
            <person name="Jadhav V."/>
            <person name="Samoudi M."/>
            <person name="Hao H."/>
            <person name="Kingham B."/>
            <person name="Goesmann A."/>
            <person name="Betenbaugh M.J."/>
            <person name="Lewis N.E."/>
            <person name="Borth N."/>
            <person name="Lee K.H."/>
        </authorList>
    </citation>
    <scope>NUCLEOTIDE SEQUENCE [LARGE SCALE GENOMIC DNA]</scope>
    <source>
        <strain evidence="11">17A/GY</strain>
    </source>
</reference>
<dbReference type="RefSeq" id="XP_027297126.1">
    <property type="nucleotide sequence ID" value="XM_027441325.2"/>
</dbReference>
<dbReference type="PANTHER" id="PTHR22800:SF256">
    <property type="entry name" value="KILLER CELL LECTIN-LIKE RECEPTOR SUBFAMILY E MEMBER 1"/>
    <property type="match status" value="1"/>
</dbReference>
<keyword evidence="4" id="KW-0735">Signal-anchor</keyword>
<dbReference type="InterPro" id="IPR016187">
    <property type="entry name" value="CTDL_fold"/>
</dbReference>
<dbReference type="RefSeq" id="XP_035304425.1">
    <property type="nucleotide sequence ID" value="XM_035448534.1"/>
</dbReference>
<comment type="subcellular location">
    <subcellularLocation>
        <location evidence="1">Cell membrane</location>
        <topology evidence="1">Single-pass type II membrane protein</topology>
    </subcellularLocation>
</comment>
<evidence type="ECO:0000313" key="11">
    <source>
        <dbReference type="Proteomes" id="UP001108280"/>
    </source>
</evidence>
<dbReference type="KEGG" id="cge:100773349"/>
<evidence type="ECO:0000313" key="13">
    <source>
        <dbReference type="RefSeq" id="XP_035304425.1"/>
    </source>
</evidence>
<organism evidence="11 13">
    <name type="scientific">Cricetulus griseus</name>
    <name type="common">Chinese hamster</name>
    <name type="synonym">Cricetulus barabensis griseus</name>
    <dbReference type="NCBI Taxonomy" id="10029"/>
    <lineage>
        <taxon>Eukaryota</taxon>
        <taxon>Metazoa</taxon>
        <taxon>Chordata</taxon>
        <taxon>Craniata</taxon>
        <taxon>Vertebrata</taxon>
        <taxon>Euteleostomi</taxon>
        <taxon>Mammalia</taxon>
        <taxon>Eutheria</taxon>
        <taxon>Euarchontoglires</taxon>
        <taxon>Glires</taxon>
        <taxon>Rodentia</taxon>
        <taxon>Myomorpha</taxon>
        <taxon>Muroidea</taxon>
        <taxon>Cricetidae</taxon>
        <taxon>Cricetinae</taxon>
        <taxon>Cricetulus</taxon>
    </lineage>
</organism>
<dbReference type="Proteomes" id="UP001108280">
    <property type="component" value="Chromosome 8"/>
</dbReference>
<dbReference type="GO" id="GO:0002223">
    <property type="term" value="P:stimulatory C-type lectin receptor signaling pathway"/>
    <property type="evidence" value="ECO:0007669"/>
    <property type="project" value="TreeGrafter"/>
</dbReference>
<dbReference type="OrthoDB" id="6133475at2759"/>
<keyword evidence="11" id="KW-1185">Reference proteome</keyword>
<dbReference type="GO" id="GO:0030246">
    <property type="term" value="F:carbohydrate binding"/>
    <property type="evidence" value="ECO:0007669"/>
    <property type="project" value="UniProtKB-KW"/>
</dbReference>
<dbReference type="AlphaFoldDB" id="A0A9J7KC62"/>
<evidence type="ECO:0000256" key="4">
    <source>
        <dbReference type="ARBA" id="ARBA00022968"/>
    </source>
</evidence>
<evidence type="ECO:0000256" key="8">
    <source>
        <dbReference type="SAM" id="MobiDB-lite"/>
    </source>
</evidence>
<dbReference type="RefSeq" id="XP_003509307.1">
    <property type="nucleotide sequence ID" value="XM_003509259.5"/>
</dbReference>
<dbReference type="Pfam" id="PF00059">
    <property type="entry name" value="Lectin_C"/>
    <property type="match status" value="1"/>
</dbReference>
<dbReference type="RefSeq" id="XP_027297124.1">
    <property type="nucleotide sequence ID" value="XM_027441323.2"/>
</dbReference>
<keyword evidence="7" id="KW-0325">Glycoprotein</keyword>
<evidence type="ECO:0000256" key="9">
    <source>
        <dbReference type="SAM" id="Phobius"/>
    </source>
</evidence>
<dbReference type="Gene3D" id="3.10.100.10">
    <property type="entry name" value="Mannose-Binding Protein A, subunit A"/>
    <property type="match status" value="1"/>
</dbReference>
<evidence type="ECO:0000256" key="5">
    <source>
        <dbReference type="ARBA" id="ARBA00022989"/>
    </source>
</evidence>
<name>A0A9J7KC62_CRIGR</name>
<feature type="region of interest" description="Disordered" evidence="8">
    <location>
        <begin position="40"/>
        <end position="61"/>
    </location>
</feature>
<dbReference type="GO" id="GO:0045954">
    <property type="term" value="P:positive regulation of natural killer cell mediated cytotoxicity"/>
    <property type="evidence" value="ECO:0007669"/>
    <property type="project" value="TreeGrafter"/>
</dbReference>
<dbReference type="InterPro" id="IPR001304">
    <property type="entry name" value="C-type_lectin-like"/>
</dbReference>
<feature type="domain" description="C-type lectin" evidence="10">
    <location>
        <begin position="119"/>
        <end position="224"/>
    </location>
</feature>
<dbReference type="PROSITE" id="PS50041">
    <property type="entry name" value="C_TYPE_LECTIN_2"/>
    <property type="match status" value="1"/>
</dbReference>
<dbReference type="GO" id="GO:0005886">
    <property type="term" value="C:plasma membrane"/>
    <property type="evidence" value="ECO:0007669"/>
    <property type="project" value="UniProtKB-SubCell"/>
</dbReference>
<dbReference type="InterPro" id="IPR033992">
    <property type="entry name" value="NKR-like_CTLD"/>
</dbReference>
<evidence type="ECO:0000259" key="10">
    <source>
        <dbReference type="PROSITE" id="PS50041"/>
    </source>
</evidence>
<reference evidence="12 13" key="3">
    <citation type="submission" date="2025-04" db="UniProtKB">
        <authorList>
            <consortium name="RefSeq"/>
        </authorList>
    </citation>
    <scope>IDENTIFICATION</scope>
    <source>
        <strain evidence="12 13">17A/GY</strain>
        <tissue evidence="12 13">Liver</tissue>
    </source>
</reference>
<keyword evidence="2 9" id="KW-0812">Transmembrane</keyword>
<sequence length="228" mass="26733">MNEVPITRSVLNVNLQHKGKAKNNIKNAFHSNELSFIEQRQKNQKHSKKHKNTTEDISGEENFSSPWRLISSVLGVMCILMAVAIAATVFSTNLSSERQCPMIQQKGPHHPCPENWVWFRCSCYYFSKETLTWRESQQACLSLNSSLIRISREEMEFFSFKNFFWVGVYYNKTSRQWLWENHSVLPSEMFYGLETNTQGNCVTYQSKETCYAEKCTTKQQYICKKYNI</sequence>
<dbReference type="InterPro" id="IPR050919">
    <property type="entry name" value="NKG2/CD94_NK_receptors"/>
</dbReference>
<dbReference type="CDD" id="cd03593">
    <property type="entry name" value="CLECT_NK_receptors_like"/>
    <property type="match status" value="1"/>
</dbReference>
<evidence type="ECO:0000256" key="1">
    <source>
        <dbReference type="ARBA" id="ARBA00004401"/>
    </source>
</evidence>
<dbReference type="SMART" id="SM00034">
    <property type="entry name" value="CLECT"/>
    <property type="match status" value="1"/>
</dbReference>
<dbReference type="RefSeq" id="XP_027285635.1">
    <property type="nucleotide sequence ID" value="XM_027429834.2"/>
</dbReference>
<accession>A0A9J7KC62</accession>
<evidence type="ECO:0000256" key="2">
    <source>
        <dbReference type="ARBA" id="ARBA00022692"/>
    </source>
</evidence>
<dbReference type="GeneID" id="100773349"/>
<dbReference type="OMA" id="HHPCPEN"/>
<feature type="transmembrane region" description="Helical" evidence="9">
    <location>
        <begin position="69"/>
        <end position="90"/>
    </location>
</feature>
<keyword evidence="5 9" id="KW-1133">Transmembrane helix</keyword>
<dbReference type="InterPro" id="IPR016186">
    <property type="entry name" value="C-type_lectin-like/link_sf"/>
</dbReference>
<keyword evidence="6 9" id="KW-0472">Membrane</keyword>
<dbReference type="SUPFAM" id="SSF56436">
    <property type="entry name" value="C-type lectin-like"/>
    <property type="match status" value="1"/>
</dbReference>
<feature type="compositionally biased region" description="Basic residues" evidence="8">
    <location>
        <begin position="42"/>
        <end position="51"/>
    </location>
</feature>
<dbReference type="PANTHER" id="PTHR22800">
    <property type="entry name" value="C-TYPE LECTIN PROTEINS"/>
    <property type="match status" value="1"/>
</dbReference>
<evidence type="ECO:0000313" key="12">
    <source>
        <dbReference type="RefSeq" id="XP_027285635.1"/>
    </source>
</evidence>
<evidence type="ECO:0000256" key="6">
    <source>
        <dbReference type="ARBA" id="ARBA00023136"/>
    </source>
</evidence>